<protein>
    <recommendedName>
        <fullName evidence="3">AMP-dependent synthetase/ligase domain-containing protein</fullName>
    </recommendedName>
</protein>
<dbReference type="Gene3D" id="3.40.50.12780">
    <property type="entry name" value="N-terminal domain of ligase-like"/>
    <property type="match status" value="1"/>
</dbReference>
<keyword evidence="2" id="KW-1185">Reference proteome</keyword>
<dbReference type="GeneID" id="30197639"/>
<dbReference type="SUPFAM" id="SSF56801">
    <property type="entry name" value="Acetyl-CoA synthetase-like"/>
    <property type="match status" value="1"/>
</dbReference>
<reference evidence="1 2" key="1">
    <citation type="journal article" date="2016" name="Proc. Natl. Acad. Sci. U.S.A.">
        <title>Comparative genomics of biotechnologically important yeasts.</title>
        <authorList>
            <person name="Riley R."/>
            <person name="Haridas S."/>
            <person name="Wolfe K.H."/>
            <person name="Lopes M.R."/>
            <person name="Hittinger C.T."/>
            <person name="Goeker M."/>
            <person name="Salamov A.A."/>
            <person name="Wisecaver J.H."/>
            <person name="Long T.M."/>
            <person name="Calvey C.H."/>
            <person name="Aerts A.L."/>
            <person name="Barry K.W."/>
            <person name="Choi C."/>
            <person name="Clum A."/>
            <person name="Coughlan A.Y."/>
            <person name="Deshpande S."/>
            <person name="Douglass A.P."/>
            <person name="Hanson S.J."/>
            <person name="Klenk H.-P."/>
            <person name="LaButti K.M."/>
            <person name="Lapidus A."/>
            <person name="Lindquist E.A."/>
            <person name="Lipzen A.M."/>
            <person name="Meier-Kolthoff J.P."/>
            <person name="Ohm R.A."/>
            <person name="Otillar R.P."/>
            <person name="Pangilinan J.L."/>
            <person name="Peng Y."/>
            <person name="Rokas A."/>
            <person name="Rosa C.A."/>
            <person name="Scheuner C."/>
            <person name="Sibirny A.A."/>
            <person name="Slot J.C."/>
            <person name="Stielow J.B."/>
            <person name="Sun H."/>
            <person name="Kurtzman C.P."/>
            <person name="Blackwell M."/>
            <person name="Grigoriev I.V."/>
            <person name="Jeffries T.W."/>
        </authorList>
    </citation>
    <scope>NUCLEOTIDE SEQUENCE [LARGE SCALE GENOMIC DNA]</scope>
    <source>
        <strain evidence="2">ATCC 58044 / CBS 1984 / NCYC 433 / NRRL Y-366-8</strain>
    </source>
</reference>
<accession>A0A1E3P687</accession>
<gene>
    <name evidence="1" type="ORF">WICANDRAFT_104059</name>
</gene>
<dbReference type="STRING" id="683960.A0A1E3P687"/>
<evidence type="ECO:0000313" key="1">
    <source>
        <dbReference type="EMBL" id="ODQ60883.1"/>
    </source>
</evidence>
<name>A0A1E3P687_WICAA</name>
<dbReference type="AlphaFoldDB" id="A0A1E3P687"/>
<evidence type="ECO:0008006" key="3">
    <source>
        <dbReference type="Google" id="ProtNLM"/>
    </source>
</evidence>
<dbReference type="EMBL" id="KV454209">
    <property type="protein sequence ID" value="ODQ60883.1"/>
    <property type="molecule type" value="Genomic_DNA"/>
</dbReference>
<evidence type="ECO:0000313" key="2">
    <source>
        <dbReference type="Proteomes" id="UP000094112"/>
    </source>
</evidence>
<dbReference type="RefSeq" id="XP_019040090.1">
    <property type="nucleotide sequence ID" value="XM_019180393.1"/>
</dbReference>
<proteinExistence type="predicted"/>
<dbReference type="InterPro" id="IPR042099">
    <property type="entry name" value="ANL_N_sf"/>
</dbReference>
<sequence>MLKLVAIVAVGVLLAVLAYSKYLDSQKDIHELALSEQSNISPTRKNDETAIYRNNQTPHGLPLLTGLQIRHGFKLRNGNLRDIWSIVMGQKNINSVTFIENGNEVKADAYHLNGIFEKLNLFFKDHEISTVGVAVPLYSFHGFVSSFTCFVNGLTAHHFNHLPRTNPDVDVLMVDEKNLPFALRLDIKLIIVVSQDPLKSFSQQNVINWNELGDLTSLNSDTYSYNYDPEYDSGVPFKDTFNFATTDYSHQNFVSAIASVARSLPLGHELSHNDTLLIGYDDSSVKYWAKIFSVLLFGGSIVVGSSSTLKFDETLIEKYRPTILAIDSKTAKRFFLKHEPKGIIHSLLVSRVNYLLSRGIFSTMAALNEYKSLRLIYIDQLNSSNENNSSTELNQIRSLTGARVISERLIPGVIGSILNTNFYDYRVFTNSKLKNCGTSSLSLEIKLYKYNGLNIEKRHGELCIRGFIIGKPNDEKNLEEAIQKGERVGSEGWMPTGIIGKFGVDGCFYEDQ</sequence>
<dbReference type="OrthoDB" id="4138492at2759"/>
<organism evidence="1 2">
    <name type="scientific">Wickerhamomyces anomalus (strain ATCC 58044 / CBS 1984 / NCYC 433 / NRRL Y-366-8)</name>
    <name type="common">Yeast</name>
    <name type="synonym">Hansenula anomala</name>
    <dbReference type="NCBI Taxonomy" id="683960"/>
    <lineage>
        <taxon>Eukaryota</taxon>
        <taxon>Fungi</taxon>
        <taxon>Dikarya</taxon>
        <taxon>Ascomycota</taxon>
        <taxon>Saccharomycotina</taxon>
        <taxon>Saccharomycetes</taxon>
        <taxon>Phaffomycetales</taxon>
        <taxon>Wickerhamomycetaceae</taxon>
        <taxon>Wickerhamomyces</taxon>
    </lineage>
</organism>
<dbReference type="Proteomes" id="UP000094112">
    <property type="component" value="Unassembled WGS sequence"/>
</dbReference>